<dbReference type="OrthoDB" id="9783759at2"/>
<dbReference type="InterPro" id="IPR006311">
    <property type="entry name" value="TAT_signal"/>
</dbReference>
<dbReference type="Gene3D" id="3.40.720.10">
    <property type="entry name" value="Alkaline Phosphatase, subunit A"/>
    <property type="match status" value="1"/>
</dbReference>
<evidence type="ECO:0000313" key="1">
    <source>
        <dbReference type="EMBL" id="TWI91206.1"/>
    </source>
</evidence>
<dbReference type="RefSeq" id="WP_145710365.1">
    <property type="nucleotide sequence ID" value="NZ_BAAAFY010000001.1"/>
</dbReference>
<gene>
    <name evidence="1" type="ORF">LX66_0571</name>
</gene>
<keyword evidence="2" id="KW-1185">Reference proteome</keyword>
<evidence type="ECO:0000313" key="2">
    <source>
        <dbReference type="Proteomes" id="UP000316778"/>
    </source>
</evidence>
<dbReference type="InterPro" id="IPR017850">
    <property type="entry name" value="Alkaline_phosphatase_core_sf"/>
</dbReference>
<dbReference type="PANTHER" id="PTHR43737">
    <property type="entry name" value="BLL7424 PROTEIN"/>
    <property type="match status" value="1"/>
</dbReference>
<dbReference type="EMBL" id="VLLG01000002">
    <property type="protein sequence ID" value="TWI91206.1"/>
    <property type="molecule type" value="Genomic_DNA"/>
</dbReference>
<sequence length="506" mass="56240">MGHHHHHDEIFKLHTPDFRQLNKKLDRRTFLTKTSLGLGALAMGSLLGRDLFGSSPKAAAGAAAGAEADILKALPHFAPKAKRVVYLFMSGGPSQIETFDYKPGLAAMLGQDLPPSVRNGQRLTGMSANQSQLPVAPSIYKFNRHGKNETWVSELLPHTAQVVDDLCIVKSLYSEAINHDPAITFFQTGNQLPGRPSIGSWISYGLGSDNHNLPTFIVLVSRNGQKDQPLYARLWGNGFLPSKHQGVQFRAGGDPVLFLNNPEGYDGKDRKEMLEYLTKLNQLQNSAYGDPEVDARIAQYEMAYRMQTSVPEAMSMADEPDEVFDLYGPDSRDPGTYAANCILARKLLEKDVKFVQLYHQGWDQHGNLPQAIAQQCKATDQATAALIKDLKRRGLLEDTLVIWGGEFGRTVYSQGKLTATDYGRDHHPRCFTMWMAGAGVKAGISYGETDDFSYNIVKDPVHVHDFQATLLYLMGIDHERLTYKFQGRRFRLTDVEGKIVQGILAS</sequence>
<name>A0A562TDQ7_CHIJA</name>
<proteinExistence type="predicted"/>
<accession>A0A562TDQ7</accession>
<dbReference type="PROSITE" id="PS51318">
    <property type="entry name" value="TAT"/>
    <property type="match status" value="1"/>
</dbReference>
<protein>
    <submittedName>
        <fullName evidence="1">Uncharacterized protein DUF1501</fullName>
    </submittedName>
</protein>
<dbReference type="AlphaFoldDB" id="A0A562TDQ7"/>
<dbReference type="InterPro" id="IPR010869">
    <property type="entry name" value="DUF1501"/>
</dbReference>
<reference evidence="1 2" key="1">
    <citation type="journal article" date="2013" name="Stand. Genomic Sci.">
        <title>Genomic Encyclopedia of Type Strains, Phase I: The one thousand microbial genomes (KMG-I) project.</title>
        <authorList>
            <person name="Kyrpides N.C."/>
            <person name="Woyke T."/>
            <person name="Eisen J.A."/>
            <person name="Garrity G."/>
            <person name="Lilburn T.G."/>
            <person name="Beck B.J."/>
            <person name="Whitman W.B."/>
            <person name="Hugenholtz P."/>
            <person name="Klenk H.P."/>
        </authorList>
    </citation>
    <scope>NUCLEOTIDE SEQUENCE [LARGE SCALE GENOMIC DNA]</scope>
    <source>
        <strain evidence="1 2">DSM 13484</strain>
    </source>
</reference>
<comment type="caution">
    <text evidence="1">The sequence shown here is derived from an EMBL/GenBank/DDBJ whole genome shotgun (WGS) entry which is preliminary data.</text>
</comment>
<dbReference type="SUPFAM" id="SSF53649">
    <property type="entry name" value="Alkaline phosphatase-like"/>
    <property type="match status" value="1"/>
</dbReference>
<dbReference type="Proteomes" id="UP000316778">
    <property type="component" value="Unassembled WGS sequence"/>
</dbReference>
<dbReference type="PANTHER" id="PTHR43737:SF1">
    <property type="entry name" value="DUF1501 DOMAIN-CONTAINING PROTEIN"/>
    <property type="match status" value="1"/>
</dbReference>
<organism evidence="1 2">
    <name type="scientific">Chitinophaga japonensis</name>
    <name type="common">Flexibacter japonensis</name>
    <dbReference type="NCBI Taxonomy" id="104662"/>
    <lineage>
        <taxon>Bacteria</taxon>
        <taxon>Pseudomonadati</taxon>
        <taxon>Bacteroidota</taxon>
        <taxon>Chitinophagia</taxon>
        <taxon>Chitinophagales</taxon>
        <taxon>Chitinophagaceae</taxon>
        <taxon>Chitinophaga</taxon>
    </lineage>
</organism>
<dbReference type="Pfam" id="PF07394">
    <property type="entry name" value="DUF1501"/>
    <property type="match status" value="1"/>
</dbReference>